<keyword evidence="1" id="KW-0175">Coiled coil</keyword>
<feature type="coiled-coil region" evidence="1">
    <location>
        <begin position="569"/>
        <end position="623"/>
    </location>
</feature>
<dbReference type="STRING" id="2656787.A0A370U087"/>
<comment type="caution">
    <text evidence="3">The sequence shown here is derived from an EMBL/GenBank/DDBJ whole genome shotgun (WGS) entry which is preliminary data.</text>
</comment>
<dbReference type="OrthoDB" id="3564482at2759"/>
<proteinExistence type="predicted"/>
<evidence type="ECO:0000256" key="2">
    <source>
        <dbReference type="SAM" id="MobiDB-lite"/>
    </source>
</evidence>
<dbReference type="RefSeq" id="XP_031873847.1">
    <property type="nucleotide sequence ID" value="XM_032009793.1"/>
</dbReference>
<evidence type="ECO:0000256" key="1">
    <source>
        <dbReference type="SAM" id="Coils"/>
    </source>
</evidence>
<evidence type="ECO:0000313" key="3">
    <source>
        <dbReference type="EMBL" id="RDL41191.1"/>
    </source>
</evidence>
<organism evidence="3 4">
    <name type="scientific">Venustampulla echinocandica</name>
    <dbReference type="NCBI Taxonomy" id="2656787"/>
    <lineage>
        <taxon>Eukaryota</taxon>
        <taxon>Fungi</taxon>
        <taxon>Dikarya</taxon>
        <taxon>Ascomycota</taxon>
        <taxon>Pezizomycotina</taxon>
        <taxon>Leotiomycetes</taxon>
        <taxon>Helotiales</taxon>
        <taxon>Pleuroascaceae</taxon>
        <taxon>Venustampulla</taxon>
    </lineage>
</organism>
<accession>A0A370U087</accession>
<name>A0A370U087_9HELO</name>
<dbReference type="AlphaFoldDB" id="A0A370U087"/>
<evidence type="ECO:0000313" key="4">
    <source>
        <dbReference type="Proteomes" id="UP000254866"/>
    </source>
</evidence>
<dbReference type="EMBL" id="NPIC01000001">
    <property type="protein sequence ID" value="RDL41191.1"/>
    <property type="molecule type" value="Genomic_DNA"/>
</dbReference>
<dbReference type="Proteomes" id="UP000254866">
    <property type="component" value="Unassembled WGS sequence"/>
</dbReference>
<keyword evidence="4" id="KW-1185">Reference proteome</keyword>
<reference evidence="3 4" key="1">
    <citation type="journal article" date="2018" name="IMA Fungus">
        <title>IMA Genome-F 9: Draft genome sequence of Annulohypoxylon stygium, Aspergillus mulundensis, Berkeleyomyces basicola (syn. Thielaviopsis basicola), Ceratocystis smalleyi, two Cercospora beticola strains, Coleophoma cylindrospora, Fusarium fracticaudum, Phialophora cf. hyalina, and Morchella septimelata.</title>
        <authorList>
            <person name="Wingfield B.D."/>
            <person name="Bills G.F."/>
            <person name="Dong Y."/>
            <person name="Huang W."/>
            <person name="Nel W.J."/>
            <person name="Swalarsk-Parry B.S."/>
            <person name="Vaghefi N."/>
            <person name="Wilken P.M."/>
            <person name="An Z."/>
            <person name="de Beer Z.W."/>
            <person name="De Vos L."/>
            <person name="Chen L."/>
            <person name="Duong T.A."/>
            <person name="Gao Y."/>
            <person name="Hammerbacher A."/>
            <person name="Kikkert J.R."/>
            <person name="Li Y."/>
            <person name="Li H."/>
            <person name="Li K."/>
            <person name="Li Q."/>
            <person name="Liu X."/>
            <person name="Ma X."/>
            <person name="Naidoo K."/>
            <person name="Pethybridge S.J."/>
            <person name="Sun J."/>
            <person name="Steenkamp E.T."/>
            <person name="van der Nest M.A."/>
            <person name="van Wyk S."/>
            <person name="Wingfield M.J."/>
            <person name="Xiong C."/>
            <person name="Yue Q."/>
            <person name="Zhang X."/>
        </authorList>
    </citation>
    <scope>NUCLEOTIDE SEQUENCE [LARGE SCALE GENOMIC DNA]</scope>
    <source>
        <strain evidence="3 4">BP 5553</strain>
    </source>
</reference>
<dbReference type="GeneID" id="43594019"/>
<feature type="compositionally biased region" description="Polar residues" evidence="2">
    <location>
        <begin position="151"/>
        <end position="162"/>
    </location>
</feature>
<feature type="compositionally biased region" description="Polar residues" evidence="2">
    <location>
        <begin position="255"/>
        <end position="277"/>
    </location>
</feature>
<protein>
    <submittedName>
        <fullName evidence="3">Uncharacterized protein</fullName>
    </submittedName>
</protein>
<feature type="region of interest" description="Disordered" evidence="2">
    <location>
        <begin position="255"/>
        <end position="285"/>
    </location>
</feature>
<gene>
    <name evidence="3" type="ORF">BP5553_01170</name>
</gene>
<feature type="region of interest" description="Disordered" evidence="2">
    <location>
        <begin position="148"/>
        <end position="174"/>
    </location>
</feature>
<sequence length="633" mass="69341">MKTQIRGPREDSVELEVVLKVNGEAVQEFGTAQNGNKASCYVPVSEGDIVAARSTTTLAANAEEFTDLIVDGILRATSTIKVGRGAKGNHNVTFDRALFYRYHREKQRGLKLARMQIQTRNIKQDLAMIPGQLPSAVSTIELQHWRKYADQPSTSTATTTDAGPNPDSRAPNLEQYPRWSDLNLHMPTNEPSTFEVGFTDNNNNPTKSNKDRLLEERLGFKLFNTFTFRLASSSDLHGLGFTSIQIDQSLTAAPGLNQNQNLPSTLTTQGHQSPTLNDESKSQEGAHDVVNLLSSLDNTPKNDSLYNGNQGLSKLSHLPTATAKLPLLGNFPPHSFNIGDQAARVGGPSIQSSTPIRMKPLVLPGAEPAPGGVLGTPTWEPLTPPISSRKRQPLTQEFVFGGSPINAEDPKLFSLPSQPKPAAPGVRCGTPNTDQCHRTPVPESNQGVGLGLNQACFEFGGQRASNKLAYERCLAIIQQVSHKESPHLAAPGKDPQIFSSPFRQHCSSQSEIPKGPADFVPTSLVACPAVLSSLQGEKRKADYISGAKTKILEVGEPTKSTICPSLRTKEEMQRRTQEAHHRIAVARRERERLQEEERLILDAYLLEQQAKQLENENAERQVKIDAMYDYSSV</sequence>